<dbReference type="EMBL" id="BBLT01000012">
    <property type="protein sequence ID" value="GAL87316.1"/>
    <property type="molecule type" value="Genomic_DNA"/>
</dbReference>
<feature type="compositionally biased region" description="Acidic residues" evidence="1">
    <location>
        <begin position="48"/>
        <end position="80"/>
    </location>
</feature>
<comment type="caution">
    <text evidence="2">The sequence shown here is derived from an EMBL/GenBank/DDBJ whole genome shotgun (WGS) entry which is preliminary data.</text>
</comment>
<name>A0A098LK15_9BACT</name>
<dbReference type="Proteomes" id="UP000030185">
    <property type="component" value="Unassembled WGS sequence"/>
</dbReference>
<keyword evidence="3" id="KW-1185">Reference proteome</keyword>
<dbReference type="AlphaFoldDB" id="A0A098LK15"/>
<evidence type="ECO:0000256" key="1">
    <source>
        <dbReference type="SAM" id="MobiDB-lite"/>
    </source>
</evidence>
<dbReference type="RefSeq" id="WP_045468524.1">
    <property type="nucleotide sequence ID" value="NZ_BBLT01000012.1"/>
</dbReference>
<dbReference type="OrthoDB" id="10015364at2"/>
<gene>
    <name evidence="2" type="ORF">MYP_4546</name>
</gene>
<dbReference type="STRING" id="153721.MYP_4546"/>
<proteinExistence type="predicted"/>
<evidence type="ECO:0000313" key="3">
    <source>
        <dbReference type="Proteomes" id="UP000030185"/>
    </source>
</evidence>
<evidence type="ECO:0000313" key="2">
    <source>
        <dbReference type="EMBL" id="GAL87316.1"/>
    </source>
</evidence>
<accession>A0A098LK15</accession>
<protein>
    <submittedName>
        <fullName evidence="2">Uncharacterized protein</fullName>
    </submittedName>
</protein>
<sequence length="108" mass="12484">MKNNNLDDLSDDELYASFEAYKALLDAGLSKDQALSRTGLTAQIVKDLEDEEKTMEEEDEYDFKDEWENADDDDADFDDDSNWKEENFDEEGSWDDDDAGAAGWEDRY</sequence>
<feature type="region of interest" description="Disordered" evidence="1">
    <location>
        <begin position="48"/>
        <end position="108"/>
    </location>
</feature>
<reference evidence="2 3" key="1">
    <citation type="submission" date="2014-09" db="EMBL/GenBank/DDBJ databases">
        <title>Sporocytophaga myxococcoides PG-01 genome sequencing.</title>
        <authorList>
            <person name="Liu L."/>
            <person name="Gao P.J."/>
            <person name="Chen G.J."/>
            <person name="Wang L.S."/>
        </authorList>
    </citation>
    <scope>NUCLEOTIDE SEQUENCE [LARGE SCALE GENOMIC DNA]</scope>
    <source>
        <strain evidence="2 3">PG-01</strain>
    </source>
</reference>
<organism evidence="2 3">
    <name type="scientific">Sporocytophaga myxococcoides</name>
    <dbReference type="NCBI Taxonomy" id="153721"/>
    <lineage>
        <taxon>Bacteria</taxon>
        <taxon>Pseudomonadati</taxon>
        <taxon>Bacteroidota</taxon>
        <taxon>Cytophagia</taxon>
        <taxon>Cytophagales</taxon>
        <taxon>Cytophagaceae</taxon>
        <taxon>Sporocytophaga</taxon>
    </lineage>
</organism>
<feature type="compositionally biased region" description="Acidic residues" evidence="1">
    <location>
        <begin position="87"/>
        <end position="99"/>
    </location>
</feature>